<dbReference type="PIRSF" id="PIRSF008502">
    <property type="entry name" value="UCP008502"/>
    <property type="match status" value="1"/>
</dbReference>
<dbReference type="InterPro" id="IPR012545">
    <property type="entry name" value="DUF1697"/>
</dbReference>
<protein>
    <submittedName>
        <fullName evidence="1">DUF1697 domain-containing protein</fullName>
    </submittedName>
</protein>
<name>A0A5N1IQE7_9BACT</name>
<evidence type="ECO:0000313" key="2">
    <source>
        <dbReference type="Proteomes" id="UP000326570"/>
    </source>
</evidence>
<organism evidence="1 2">
    <name type="scientific">Adhaeribacter soli</name>
    <dbReference type="NCBI Taxonomy" id="2607655"/>
    <lineage>
        <taxon>Bacteria</taxon>
        <taxon>Pseudomonadati</taxon>
        <taxon>Bacteroidota</taxon>
        <taxon>Cytophagia</taxon>
        <taxon>Cytophagales</taxon>
        <taxon>Hymenobacteraceae</taxon>
        <taxon>Adhaeribacter</taxon>
    </lineage>
</organism>
<dbReference type="EMBL" id="VTWT01000007">
    <property type="protein sequence ID" value="KAA9331755.1"/>
    <property type="molecule type" value="Genomic_DNA"/>
</dbReference>
<sequence>MQTYTALLRGINVSGHKKIKMPDLKALFENLGFTNVRTYIQSGNVVFDSETSEDLESKISAKIREQFGFEVPVICRNKQEMEEVLRRNPYAEMAEFDPEKLYVTFLAEEPQPDKLEAIKAFTFEPEMYTILGREVYVYCFNGYGNTKLENLFFEKKLKVTCTTRNWRTVNKLVEMSQPETVAK</sequence>
<dbReference type="Proteomes" id="UP000326570">
    <property type="component" value="Unassembled WGS sequence"/>
</dbReference>
<dbReference type="Gene3D" id="3.30.70.1280">
    <property type="entry name" value="SP0830-like domains"/>
    <property type="match status" value="1"/>
</dbReference>
<dbReference type="AlphaFoldDB" id="A0A5N1IQE7"/>
<dbReference type="Pfam" id="PF08002">
    <property type="entry name" value="DUF1697"/>
    <property type="match status" value="1"/>
</dbReference>
<dbReference type="SUPFAM" id="SSF160379">
    <property type="entry name" value="SP0830-like"/>
    <property type="match status" value="1"/>
</dbReference>
<dbReference type="PANTHER" id="PTHR36439">
    <property type="entry name" value="BLL4334 PROTEIN"/>
    <property type="match status" value="1"/>
</dbReference>
<comment type="caution">
    <text evidence="1">The sequence shown here is derived from an EMBL/GenBank/DDBJ whole genome shotgun (WGS) entry which is preliminary data.</text>
</comment>
<proteinExistence type="predicted"/>
<evidence type="ECO:0000313" key="1">
    <source>
        <dbReference type="EMBL" id="KAA9331755.1"/>
    </source>
</evidence>
<accession>A0A5N1IQE7</accession>
<keyword evidence="2" id="KW-1185">Reference proteome</keyword>
<dbReference type="PANTHER" id="PTHR36439:SF1">
    <property type="entry name" value="DUF1697 DOMAIN-CONTAINING PROTEIN"/>
    <property type="match status" value="1"/>
</dbReference>
<gene>
    <name evidence="1" type="ORF">F0P94_13165</name>
</gene>
<reference evidence="1 2" key="1">
    <citation type="submission" date="2019-09" db="EMBL/GenBank/DDBJ databases">
        <title>Genome sequence of Adhaeribacter sp. M2.</title>
        <authorList>
            <person name="Srinivasan S."/>
        </authorList>
    </citation>
    <scope>NUCLEOTIDE SEQUENCE [LARGE SCALE GENOMIC DNA]</scope>
    <source>
        <strain evidence="1 2">M2</strain>
    </source>
</reference>
<dbReference type="RefSeq" id="WP_150904365.1">
    <property type="nucleotide sequence ID" value="NZ_VTWT01000007.1"/>
</dbReference>